<evidence type="ECO:0000256" key="5">
    <source>
        <dbReference type="ARBA" id="ARBA00022692"/>
    </source>
</evidence>
<dbReference type="SUPFAM" id="SSF143865">
    <property type="entry name" value="CorA soluble domain-like"/>
    <property type="match status" value="1"/>
</dbReference>
<evidence type="ECO:0000256" key="11">
    <source>
        <dbReference type="ARBA" id="ARBA00045497"/>
    </source>
</evidence>
<keyword evidence="8" id="KW-0406">Ion transport</keyword>
<reference evidence="13 14" key="1">
    <citation type="submission" date="2018-07" db="EMBL/GenBank/DDBJ databases">
        <title>Bacillus sp. YLB-04 draft genome sequence.</title>
        <authorList>
            <person name="Yu L."/>
            <person name="Tang X."/>
        </authorList>
    </citation>
    <scope>NUCLEOTIDE SEQUENCE [LARGE SCALE GENOMIC DNA]</scope>
    <source>
        <strain evidence="13 14">YLB-04</strain>
    </source>
</reference>
<keyword evidence="14" id="KW-1185">Reference proteome</keyword>
<dbReference type="GO" id="GO:0000287">
    <property type="term" value="F:magnesium ion binding"/>
    <property type="evidence" value="ECO:0007669"/>
    <property type="project" value="TreeGrafter"/>
</dbReference>
<evidence type="ECO:0000256" key="3">
    <source>
        <dbReference type="ARBA" id="ARBA00022448"/>
    </source>
</evidence>
<accession>A0A3D8GRA9</accession>
<keyword evidence="9 12" id="KW-0472">Membrane</keyword>
<dbReference type="PANTHER" id="PTHR46494:SF2">
    <property type="entry name" value="MAGNESIUM TRANSPORT PROTEIN CORA"/>
    <property type="match status" value="1"/>
</dbReference>
<feature type="transmembrane region" description="Helical" evidence="12">
    <location>
        <begin position="244"/>
        <end position="263"/>
    </location>
</feature>
<dbReference type="FunFam" id="1.20.58.340:FF:000004">
    <property type="entry name" value="Magnesium transport protein CorA"/>
    <property type="match status" value="1"/>
</dbReference>
<dbReference type="InterPro" id="IPR045861">
    <property type="entry name" value="CorA_cytoplasmic_dom"/>
</dbReference>
<dbReference type="GO" id="GO:0005886">
    <property type="term" value="C:plasma membrane"/>
    <property type="evidence" value="ECO:0007669"/>
    <property type="project" value="UniProtKB-SubCell"/>
</dbReference>
<dbReference type="GO" id="GO:0015087">
    <property type="term" value="F:cobalt ion transmembrane transporter activity"/>
    <property type="evidence" value="ECO:0007669"/>
    <property type="project" value="TreeGrafter"/>
</dbReference>
<keyword evidence="7 12" id="KW-1133">Transmembrane helix</keyword>
<evidence type="ECO:0000256" key="12">
    <source>
        <dbReference type="SAM" id="Phobius"/>
    </source>
</evidence>
<evidence type="ECO:0000256" key="7">
    <source>
        <dbReference type="ARBA" id="ARBA00022989"/>
    </source>
</evidence>
<evidence type="ECO:0000256" key="8">
    <source>
        <dbReference type="ARBA" id="ARBA00023065"/>
    </source>
</evidence>
<gene>
    <name evidence="13" type="ORF">DRW41_12240</name>
</gene>
<keyword evidence="3" id="KW-0813">Transport</keyword>
<dbReference type="Pfam" id="PF01544">
    <property type="entry name" value="CorA"/>
    <property type="match status" value="1"/>
</dbReference>
<evidence type="ECO:0000256" key="6">
    <source>
        <dbReference type="ARBA" id="ARBA00022842"/>
    </source>
</evidence>
<dbReference type="Proteomes" id="UP000257144">
    <property type="component" value="Unassembled WGS sequence"/>
</dbReference>
<dbReference type="InterPro" id="IPR045863">
    <property type="entry name" value="CorA_TM1_TM2"/>
</dbReference>
<evidence type="ECO:0000313" key="13">
    <source>
        <dbReference type="EMBL" id="RDU36811.1"/>
    </source>
</evidence>
<dbReference type="GO" id="GO:0050897">
    <property type="term" value="F:cobalt ion binding"/>
    <property type="evidence" value="ECO:0007669"/>
    <property type="project" value="TreeGrafter"/>
</dbReference>
<dbReference type="SUPFAM" id="SSF144083">
    <property type="entry name" value="Magnesium transport protein CorA, transmembrane region"/>
    <property type="match status" value="1"/>
</dbReference>
<organism evidence="13 14">
    <name type="scientific">Neobacillus piezotolerans</name>
    <dbReference type="NCBI Taxonomy" id="2259171"/>
    <lineage>
        <taxon>Bacteria</taxon>
        <taxon>Bacillati</taxon>
        <taxon>Bacillota</taxon>
        <taxon>Bacilli</taxon>
        <taxon>Bacillales</taxon>
        <taxon>Bacillaceae</taxon>
        <taxon>Neobacillus</taxon>
    </lineage>
</organism>
<comment type="similarity">
    <text evidence="2">Belongs to the CorA metal ion transporter (MIT) (TC 1.A.35) family.</text>
</comment>
<protein>
    <recommendedName>
        <fullName evidence="15">Mg2+ transporter protein, CorA-like protein</fullName>
    </recommendedName>
</protein>
<sequence length="315" mass="36596">MRHVFKNGAWEWLEFPESDTAGIRKFAEEKRPYNIDEWAAKIPKMKTNNIMVDTFHKGEEWLAGTLVFKQSLTDKEDYHYFHFFVAENFMITSGLDFDVFGKKDYNLLKEQMGHGENALEGFSVLIGEMTTSSLLEIDPFEVKLNDLFWKVKKENSTGLLEKIYHARHELLVLKHLMIPLQEIKIAMEEAFGERASGKPEYKRTSLKIERGFNIANEYQTEIDTLIKLEEVVSSHRGNEIMKTLTVLTTLFTPITALGALWGMNFRNMPELEWKYGYLFAIALVAISTLILYIVLRKKGWSGDILRGKKRNSFFK</sequence>
<evidence type="ECO:0000256" key="10">
    <source>
        <dbReference type="ARBA" id="ARBA00034269"/>
    </source>
</evidence>
<comment type="caution">
    <text evidence="13">The sequence shown here is derived from an EMBL/GenBank/DDBJ whole genome shotgun (WGS) entry which is preliminary data.</text>
</comment>
<keyword evidence="4" id="KW-1003">Cell membrane</keyword>
<comment type="subcellular location">
    <subcellularLocation>
        <location evidence="1">Cell membrane</location>
        <topology evidence="1">Multi-pass membrane protein</topology>
    </subcellularLocation>
</comment>
<dbReference type="InterPro" id="IPR002523">
    <property type="entry name" value="MgTranspt_CorA/ZnTranspt_ZntB"/>
</dbReference>
<dbReference type="RefSeq" id="WP_115452284.1">
    <property type="nucleotide sequence ID" value="NZ_QNQT01000004.1"/>
</dbReference>
<evidence type="ECO:0000256" key="4">
    <source>
        <dbReference type="ARBA" id="ARBA00022475"/>
    </source>
</evidence>
<dbReference type="CDD" id="cd12821">
    <property type="entry name" value="EcCorA_ZntB-like"/>
    <property type="match status" value="1"/>
</dbReference>
<evidence type="ECO:0000313" key="14">
    <source>
        <dbReference type="Proteomes" id="UP000257144"/>
    </source>
</evidence>
<dbReference type="EMBL" id="QNQT01000004">
    <property type="protein sequence ID" value="RDU36811.1"/>
    <property type="molecule type" value="Genomic_DNA"/>
</dbReference>
<dbReference type="OrthoDB" id="9803416at2"/>
<feature type="transmembrane region" description="Helical" evidence="12">
    <location>
        <begin position="275"/>
        <end position="295"/>
    </location>
</feature>
<name>A0A3D8GRA9_9BACI</name>
<evidence type="ECO:0008006" key="15">
    <source>
        <dbReference type="Google" id="ProtNLM"/>
    </source>
</evidence>
<keyword evidence="5 12" id="KW-0812">Transmembrane</keyword>
<comment type="function">
    <text evidence="11">Mediates influx of magnesium ions. Alternates between open and closed states. Activated by low cytoplasmic Mg(2+) levels. Inactive when cytoplasmic Mg(2+) levels are high.</text>
</comment>
<proteinExistence type="inferred from homology"/>
<dbReference type="PANTHER" id="PTHR46494">
    <property type="entry name" value="CORA FAMILY METAL ION TRANSPORTER (EUROFUNG)"/>
    <property type="match status" value="1"/>
</dbReference>
<keyword evidence="6" id="KW-0460">Magnesium</keyword>
<evidence type="ECO:0000256" key="1">
    <source>
        <dbReference type="ARBA" id="ARBA00004651"/>
    </source>
</evidence>
<dbReference type="Gene3D" id="1.20.58.340">
    <property type="entry name" value="Magnesium transport protein CorA, transmembrane region"/>
    <property type="match status" value="1"/>
</dbReference>
<evidence type="ECO:0000256" key="2">
    <source>
        <dbReference type="ARBA" id="ARBA00009765"/>
    </source>
</evidence>
<evidence type="ECO:0000256" key="9">
    <source>
        <dbReference type="ARBA" id="ARBA00023136"/>
    </source>
</evidence>
<dbReference type="AlphaFoldDB" id="A0A3D8GRA9"/>
<dbReference type="GO" id="GO:0015095">
    <property type="term" value="F:magnesium ion transmembrane transporter activity"/>
    <property type="evidence" value="ECO:0007669"/>
    <property type="project" value="TreeGrafter"/>
</dbReference>
<comment type="catalytic activity">
    <reaction evidence="10">
        <text>Mg(2+)(in) = Mg(2+)(out)</text>
        <dbReference type="Rhea" id="RHEA:29827"/>
        <dbReference type="ChEBI" id="CHEBI:18420"/>
    </reaction>
</comment>